<accession>A0A8J9VZD5</accession>
<feature type="non-terminal residue" evidence="1">
    <location>
        <position position="133"/>
    </location>
</feature>
<dbReference type="GO" id="GO:0032299">
    <property type="term" value="C:ribonuclease H2 complex"/>
    <property type="evidence" value="ECO:0007669"/>
    <property type="project" value="InterPro"/>
</dbReference>
<reference evidence="1" key="1">
    <citation type="submission" date="2021-12" db="EMBL/GenBank/DDBJ databases">
        <authorList>
            <person name="Martin H S."/>
        </authorList>
    </citation>
    <scope>NUCLEOTIDE SEQUENCE</scope>
</reference>
<dbReference type="OrthoDB" id="6222486at2759"/>
<dbReference type="AlphaFoldDB" id="A0A8J9VZD5"/>
<dbReference type="CDD" id="cd09271">
    <property type="entry name" value="RNase_H2-C"/>
    <property type="match status" value="1"/>
</dbReference>
<evidence type="ECO:0000313" key="2">
    <source>
        <dbReference type="Proteomes" id="UP000838878"/>
    </source>
</evidence>
<dbReference type="PANTHER" id="PTHR47204:SF1">
    <property type="entry name" value="RIBONUCLEASE H2 SUBUNIT C"/>
    <property type="match status" value="1"/>
</dbReference>
<protein>
    <submittedName>
        <fullName evidence="1">Uncharacterized protein</fullName>
    </submittedName>
</protein>
<dbReference type="Pfam" id="PF08615">
    <property type="entry name" value="RNase_H2_suC"/>
    <property type="match status" value="1"/>
</dbReference>
<name>A0A8J9VZD5_9NEOP</name>
<evidence type="ECO:0000313" key="1">
    <source>
        <dbReference type="EMBL" id="CAH0731215.1"/>
    </source>
</evidence>
<keyword evidence="2" id="KW-1185">Reference proteome</keyword>
<dbReference type="Proteomes" id="UP000838878">
    <property type="component" value="Chromosome 9"/>
</dbReference>
<sequence>MSINVENNLKDSENKQIFEQRAHYVPCKIEEDGPANVNKYFEPYVIENENGELSATFRGHQLDGVKMQLPEGYRAVVLTEAKRPLAEDADRKFQVAGGFKEIIYWNWDKKPSKNDNIARALDWVDLAEAIHGD</sequence>
<dbReference type="Gene3D" id="2.40.128.680">
    <property type="match status" value="1"/>
</dbReference>
<gene>
    <name evidence="1" type="ORF">BINO364_LOCUS16114</name>
</gene>
<dbReference type="GO" id="GO:0006401">
    <property type="term" value="P:RNA catabolic process"/>
    <property type="evidence" value="ECO:0007669"/>
    <property type="project" value="InterPro"/>
</dbReference>
<organism evidence="1 2">
    <name type="scientific">Brenthis ino</name>
    <name type="common">lesser marbled fritillary</name>
    <dbReference type="NCBI Taxonomy" id="405034"/>
    <lineage>
        <taxon>Eukaryota</taxon>
        <taxon>Metazoa</taxon>
        <taxon>Ecdysozoa</taxon>
        <taxon>Arthropoda</taxon>
        <taxon>Hexapoda</taxon>
        <taxon>Insecta</taxon>
        <taxon>Pterygota</taxon>
        <taxon>Neoptera</taxon>
        <taxon>Endopterygota</taxon>
        <taxon>Lepidoptera</taxon>
        <taxon>Glossata</taxon>
        <taxon>Ditrysia</taxon>
        <taxon>Papilionoidea</taxon>
        <taxon>Nymphalidae</taxon>
        <taxon>Heliconiinae</taxon>
        <taxon>Argynnini</taxon>
        <taxon>Brenthis</taxon>
    </lineage>
</organism>
<dbReference type="EMBL" id="OV170229">
    <property type="protein sequence ID" value="CAH0731215.1"/>
    <property type="molecule type" value="Genomic_DNA"/>
</dbReference>
<proteinExistence type="predicted"/>
<dbReference type="PANTHER" id="PTHR47204">
    <property type="entry name" value="OS02G0168900 PROTEIN"/>
    <property type="match status" value="1"/>
</dbReference>
<dbReference type="InterPro" id="IPR013924">
    <property type="entry name" value="RNase_H2_suC"/>
</dbReference>